<reference evidence="2 3" key="1">
    <citation type="submission" date="2019-03" db="EMBL/GenBank/DDBJ databases">
        <title>Genomic Encyclopedia of Type Strains, Phase IV (KMG-IV): sequencing the most valuable type-strain genomes for metagenomic binning, comparative biology and taxonomic classification.</title>
        <authorList>
            <person name="Goeker M."/>
        </authorList>
    </citation>
    <scope>NUCLEOTIDE SEQUENCE [LARGE SCALE GENOMIC DNA]</scope>
    <source>
        <strain evidence="2 3">DSM 18507</strain>
    </source>
</reference>
<protein>
    <recommendedName>
        <fullName evidence="4">FlgO domain-containing protein</fullName>
    </recommendedName>
</protein>
<dbReference type="Proteomes" id="UP000294801">
    <property type="component" value="Unassembled WGS sequence"/>
</dbReference>
<feature type="chain" id="PRO_5045424667" description="FlgO domain-containing protein" evidence="1">
    <location>
        <begin position="20"/>
        <end position="179"/>
    </location>
</feature>
<evidence type="ECO:0000313" key="3">
    <source>
        <dbReference type="Proteomes" id="UP000294801"/>
    </source>
</evidence>
<sequence length="179" mass="18863">MKLALAASMAIALTGCAYQATPLKVMPPVAMQQPADPDPHWDGLAEKVARHVQAGLAVAPDQPVTVRAENSSPFSRALLSMLKTHLLALGVPVSEGPALMEVRLETQVLPYHGKTAAYPRNGSGEGVKDGTEVLVNTSLTQGGRYLSRTSDLYYIEGADAALYLPAAPVYGKTIQVVGP</sequence>
<dbReference type="PROSITE" id="PS51257">
    <property type="entry name" value="PROKAR_LIPOPROTEIN"/>
    <property type="match status" value="1"/>
</dbReference>
<evidence type="ECO:0000313" key="2">
    <source>
        <dbReference type="EMBL" id="TCW31902.1"/>
    </source>
</evidence>
<accession>A0ABY2CX69</accession>
<evidence type="ECO:0000256" key="1">
    <source>
        <dbReference type="SAM" id="SignalP"/>
    </source>
</evidence>
<comment type="caution">
    <text evidence="2">The sequence shown here is derived from an EMBL/GenBank/DDBJ whole genome shotgun (WGS) entry which is preliminary data.</text>
</comment>
<keyword evidence="1" id="KW-0732">Signal</keyword>
<proteinExistence type="predicted"/>
<gene>
    <name evidence="2" type="ORF">EV669_104271</name>
</gene>
<dbReference type="EMBL" id="SMDA01000004">
    <property type="protein sequence ID" value="TCW31902.1"/>
    <property type="molecule type" value="Genomic_DNA"/>
</dbReference>
<keyword evidence="3" id="KW-1185">Reference proteome</keyword>
<name>A0ABY2CX69_GULMO</name>
<feature type="signal peptide" evidence="1">
    <location>
        <begin position="1"/>
        <end position="19"/>
    </location>
</feature>
<organism evidence="2 3">
    <name type="scientific">Gulbenkiania mobilis</name>
    <dbReference type="NCBI Taxonomy" id="397457"/>
    <lineage>
        <taxon>Bacteria</taxon>
        <taxon>Pseudomonadati</taxon>
        <taxon>Pseudomonadota</taxon>
        <taxon>Betaproteobacteria</taxon>
        <taxon>Neisseriales</taxon>
        <taxon>Chromobacteriaceae</taxon>
        <taxon>Gulbenkiania</taxon>
    </lineage>
</organism>
<evidence type="ECO:0008006" key="4">
    <source>
        <dbReference type="Google" id="ProtNLM"/>
    </source>
</evidence>